<dbReference type="Gene3D" id="3.30.9.10">
    <property type="entry name" value="D-Amino Acid Oxidase, subunit A, domain 2"/>
    <property type="match status" value="1"/>
</dbReference>
<protein>
    <recommendedName>
        <fullName evidence="7">D-amino-acid oxidase</fullName>
        <ecNumber evidence="6">1.4.3.3</ecNumber>
    </recommendedName>
</protein>
<dbReference type="PANTHER" id="PTHR11530:SF11">
    <property type="entry name" value="D-ASPARTATE OXIDASE"/>
    <property type="match status" value="1"/>
</dbReference>
<keyword evidence="5" id="KW-0560">Oxidoreductase</keyword>
<evidence type="ECO:0000256" key="2">
    <source>
        <dbReference type="ARBA" id="ARBA00006730"/>
    </source>
</evidence>
<dbReference type="EMBL" id="JOKG01000006">
    <property type="protein sequence ID" value="KEQ11729.1"/>
    <property type="molecule type" value="Genomic_DNA"/>
</dbReference>
<dbReference type="GO" id="GO:0071949">
    <property type="term" value="F:FAD binding"/>
    <property type="evidence" value="ECO:0007669"/>
    <property type="project" value="InterPro"/>
</dbReference>
<name>A0A081MZV6_9GAMM</name>
<evidence type="ECO:0000313" key="10">
    <source>
        <dbReference type="EMBL" id="KEQ11729.1"/>
    </source>
</evidence>
<accession>A0A081MZV6</accession>
<evidence type="ECO:0000256" key="1">
    <source>
        <dbReference type="ARBA" id="ARBA00001974"/>
    </source>
</evidence>
<dbReference type="AlphaFoldDB" id="A0A081MZV6"/>
<dbReference type="GO" id="GO:0003884">
    <property type="term" value="F:D-amino-acid oxidase activity"/>
    <property type="evidence" value="ECO:0007669"/>
    <property type="project" value="UniProtKB-EC"/>
</dbReference>
<gene>
    <name evidence="10" type="ORF">GZ77_24800</name>
</gene>
<proteinExistence type="inferred from homology"/>
<dbReference type="InterPro" id="IPR006076">
    <property type="entry name" value="FAD-dep_OxRdtase"/>
</dbReference>
<dbReference type="RefSeq" id="WP_034879482.1">
    <property type="nucleotide sequence ID" value="NZ_JOKG01000006.1"/>
</dbReference>
<keyword evidence="4" id="KW-0274">FAD</keyword>
<organism evidence="10 11">
    <name type="scientific">Endozoicomonas montiporae</name>
    <dbReference type="NCBI Taxonomy" id="1027273"/>
    <lineage>
        <taxon>Bacteria</taxon>
        <taxon>Pseudomonadati</taxon>
        <taxon>Pseudomonadota</taxon>
        <taxon>Gammaproteobacteria</taxon>
        <taxon>Oceanospirillales</taxon>
        <taxon>Endozoicomonadaceae</taxon>
        <taxon>Endozoicomonas</taxon>
    </lineage>
</organism>
<dbReference type="SUPFAM" id="SSF51971">
    <property type="entry name" value="Nucleotide-binding domain"/>
    <property type="match status" value="1"/>
</dbReference>
<feature type="domain" description="FAD dependent oxidoreductase" evidence="9">
    <location>
        <begin position="85"/>
        <end position="386"/>
    </location>
</feature>
<comment type="caution">
    <text evidence="10">The sequence shown here is derived from an EMBL/GenBank/DDBJ whole genome shotgun (WGS) entry which is preliminary data.</text>
</comment>
<dbReference type="InterPro" id="IPR023209">
    <property type="entry name" value="DAO"/>
</dbReference>
<evidence type="ECO:0000259" key="9">
    <source>
        <dbReference type="Pfam" id="PF01266"/>
    </source>
</evidence>
<reference evidence="10 11" key="1">
    <citation type="submission" date="2014-06" db="EMBL/GenBank/DDBJ databases">
        <title>Whole Genome Sequences of Three Symbiotic Endozoicomonas Bacteria.</title>
        <authorList>
            <person name="Neave M.J."/>
            <person name="Apprill A."/>
            <person name="Voolstra C.R."/>
        </authorList>
    </citation>
    <scope>NUCLEOTIDE SEQUENCE [LARGE SCALE GENOMIC DNA]</scope>
    <source>
        <strain evidence="10 11">LMG 24815</strain>
    </source>
</reference>
<evidence type="ECO:0000256" key="5">
    <source>
        <dbReference type="ARBA" id="ARBA00023002"/>
    </source>
</evidence>
<dbReference type="Proteomes" id="UP000028006">
    <property type="component" value="Unassembled WGS sequence"/>
</dbReference>
<dbReference type="GO" id="GO:0005737">
    <property type="term" value="C:cytoplasm"/>
    <property type="evidence" value="ECO:0007669"/>
    <property type="project" value="TreeGrafter"/>
</dbReference>
<evidence type="ECO:0000256" key="3">
    <source>
        <dbReference type="ARBA" id="ARBA00022630"/>
    </source>
</evidence>
<dbReference type="PANTHER" id="PTHR11530">
    <property type="entry name" value="D-AMINO ACID OXIDASE"/>
    <property type="match status" value="1"/>
</dbReference>
<comment type="cofactor">
    <cofactor evidence="1">
        <name>FAD</name>
        <dbReference type="ChEBI" id="CHEBI:57692"/>
    </cofactor>
</comment>
<evidence type="ECO:0000256" key="7">
    <source>
        <dbReference type="ARBA" id="ARBA00039751"/>
    </source>
</evidence>
<evidence type="ECO:0000256" key="8">
    <source>
        <dbReference type="ARBA" id="ARBA00049547"/>
    </source>
</evidence>
<keyword evidence="11" id="KW-1185">Reference proteome</keyword>
<comment type="similarity">
    <text evidence="2">Belongs to the DAMOX/DASOX family.</text>
</comment>
<evidence type="ECO:0000256" key="6">
    <source>
        <dbReference type="ARBA" id="ARBA00039101"/>
    </source>
</evidence>
<keyword evidence="3" id="KW-0285">Flavoprotein</keyword>
<dbReference type="Pfam" id="PF01266">
    <property type="entry name" value="DAO"/>
    <property type="match status" value="1"/>
</dbReference>
<evidence type="ECO:0000313" key="11">
    <source>
        <dbReference type="Proteomes" id="UP000028006"/>
    </source>
</evidence>
<dbReference type="EC" id="1.4.3.3" evidence="6"/>
<dbReference type="Gene3D" id="3.40.50.720">
    <property type="entry name" value="NAD(P)-binding Rossmann-like Domain"/>
    <property type="match status" value="1"/>
</dbReference>
<evidence type="ECO:0000256" key="4">
    <source>
        <dbReference type="ARBA" id="ARBA00022827"/>
    </source>
</evidence>
<dbReference type="GO" id="GO:0019478">
    <property type="term" value="P:D-amino acid catabolic process"/>
    <property type="evidence" value="ECO:0007669"/>
    <property type="project" value="TreeGrafter"/>
</dbReference>
<comment type="catalytic activity">
    <reaction evidence="8">
        <text>a D-alpha-amino acid + O2 + H2O = a 2-oxocarboxylate + H2O2 + NH4(+)</text>
        <dbReference type="Rhea" id="RHEA:21816"/>
        <dbReference type="ChEBI" id="CHEBI:15377"/>
        <dbReference type="ChEBI" id="CHEBI:15379"/>
        <dbReference type="ChEBI" id="CHEBI:16240"/>
        <dbReference type="ChEBI" id="CHEBI:28938"/>
        <dbReference type="ChEBI" id="CHEBI:35179"/>
        <dbReference type="ChEBI" id="CHEBI:59871"/>
        <dbReference type="EC" id="1.4.3.3"/>
    </reaction>
    <physiologicalReaction direction="left-to-right" evidence="8">
        <dbReference type="Rhea" id="RHEA:21817"/>
    </physiologicalReaction>
</comment>
<sequence>MEIPRLTELIDLAIKHGSINWFAGSRPTADSPFTGFGDRLFLNGHSYPTYHAYGYGGAGISLSQGVADQVIRDFDRNHLDKRGNVLVIGAGIVGLSIARALIQAGYQQLTMLSAFYPPGSGSLPEAFSPVSKENYYPSCVGGGYIMPVKFGTKLHSRQTRSIIENSQHGWEALGKNPSYSAMIRKGSRISLLPVDPRKVKSYRYDAMAINQLLGYELYPIEIHEQPLTGFTINDQPFKRTAHSIIEIHNTLMIDPVSIQQQFIKELSDSRRVSFLQEVIHSPESLQKHLSPGQTIVNASGTGMGSIFGVSETTPVRGDLIVATIPLKSLSFVKNISSDHHSFYTPGMTFHMRFNSHTMTVVLGGTNLTGVASTEFSQASIRHILKHWYAFAHCPDNCHNQDKNSLISLNNNKYVSCCLESNAFVERVIDSFPDNI</sequence>